<organism evidence="1 2">
    <name type="scientific">Kickxella alabastrina</name>
    <dbReference type="NCBI Taxonomy" id="61397"/>
    <lineage>
        <taxon>Eukaryota</taxon>
        <taxon>Fungi</taxon>
        <taxon>Fungi incertae sedis</taxon>
        <taxon>Zoopagomycota</taxon>
        <taxon>Kickxellomycotina</taxon>
        <taxon>Kickxellomycetes</taxon>
        <taxon>Kickxellales</taxon>
        <taxon>Kickxellaceae</taxon>
        <taxon>Kickxella</taxon>
    </lineage>
</organism>
<gene>
    <name evidence="1" type="primary">cut9_1</name>
    <name evidence="1" type="ORF">LPJ66_007866</name>
</gene>
<protein>
    <submittedName>
        <fullName evidence="1">Anaphase-promoting complex subunit Cut9</fullName>
    </submittedName>
</protein>
<dbReference type="Proteomes" id="UP001150581">
    <property type="component" value="Unassembled WGS sequence"/>
</dbReference>
<evidence type="ECO:0000313" key="1">
    <source>
        <dbReference type="EMBL" id="KAJ1889751.1"/>
    </source>
</evidence>
<keyword evidence="2" id="KW-1185">Reference proteome</keyword>
<accession>A0ACC1I7P2</accession>
<reference evidence="1" key="1">
    <citation type="submission" date="2022-07" db="EMBL/GenBank/DDBJ databases">
        <title>Phylogenomic reconstructions and comparative analyses of Kickxellomycotina fungi.</title>
        <authorList>
            <person name="Reynolds N.K."/>
            <person name="Stajich J.E."/>
            <person name="Barry K."/>
            <person name="Grigoriev I.V."/>
            <person name="Crous P."/>
            <person name="Smith M.E."/>
        </authorList>
    </citation>
    <scope>NUCLEOTIDE SEQUENCE</scope>
    <source>
        <strain evidence="1">Benny 63K</strain>
    </source>
</reference>
<comment type="caution">
    <text evidence="1">The sequence shown here is derived from an EMBL/GenBank/DDBJ whole genome shotgun (WGS) entry which is preliminary data.</text>
</comment>
<evidence type="ECO:0000313" key="2">
    <source>
        <dbReference type="Proteomes" id="UP001150581"/>
    </source>
</evidence>
<proteinExistence type="predicted"/>
<sequence>MQDEVIAHLRTLRSDCSKALAWCSALLWAEKAFLLSDRTSDLLWLIDALVTNGQYRQAEEWLLHPIYAHRCRSTATGRHLACVVAMRLGRAEDALEILNMEGLEGTAGAEAGADRALAAGSGGRPLDRRALVLYMQGAAAIQLANLGVAETHPGIKRLQAQVGRPAPPECLGEGRQMPAAAAAAAAAAQAAARLGPVGRLASQLWAQSLRVDARCWEAWTGLRDHGLLTSDEEQRLIDSLDWAQHTGEAAARGCAAAQAAAAQAPVAQAPVAQAPVAQAPAAQFFRLYCLATQTTALTEHAVAATAQLLRAHPRLAADPGLRTIQAARLLALGRPAASLALTTRILDARRLPDPQPTAMHVTALATLRCVRALFRIAHELAEEFGISPVRRPEASGAGAAAAGAGRVQAGARGLLLPETPSRVAAGGGGSLPGMRRRGAAAAGAARAVARSAASAATAAWRGLWGLPTWTHPGAPVLATYASALGPVQAPAVVHAEAGSVSTANTFTTGNAQAVGGPTQYEFPGASLAWYAIGCYHLVCAMGAQGVDAERALAEARRWLAKATLAAPRCIVAWVAFAQTFAVAGEWEAAARALHTAAGLCGCDDVATAAGPSGQPGPVARGCGGRLAHVPLAILGRVYLRMGDLGVAESCLDASARGLGAYGIAQWAAAWGPAVGELENAELLQWCRRGDGAAREAPCADGPAAALVRQAALADPQLLADVGVLHYDRGDMPGARLFFALALRSLAANSAMQHALHVAFESLSPAAVPSKRPSAREDRVLLALFEANLGMALRRIGDYPAALLCLRASRVHAPSSETALAVAFTLHMQAIAAPANGAGGLDEAIDIYHAVLSEHPGHPIATDLLTLALELSANLPDAGRLPGGLFGACLDAELETELEVGDPSGFLPTHG</sequence>
<name>A0ACC1I7P2_9FUNG</name>
<dbReference type="EMBL" id="JANBPG010001480">
    <property type="protein sequence ID" value="KAJ1889751.1"/>
    <property type="molecule type" value="Genomic_DNA"/>
</dbReference>
<feature type="non-terminal residue" evidence="1">
    <location>
        <position position="910"/>
    </location>
</feature>